<sequence length="187" mass="20990">MHQTWLQPTEDKSVLATFTARPKLQISVHDLKLTTVIDQNTCRAKFHKISGCANCPEGATASFTCSTDFGESEGHVFCGETISFPLKCTRAGYFQEVNIYLNKLAVDLKCNLTCPSNKQQLDIHRSLVKSIAENQWSHRYVADAQPTSSFIFPALEALTDFWKTSWYYMIGTLIIAGIIALIILKHI</sequence>
<evidence type="ECO:0000313" key="2">
    <source>
        <dbReference type="Proteomes" id="UP000887577"/>
    </source>
</evidence>
<evidence type="ECO:0000256" key="1">
    <source>
        <dbReference type="SAM" id="Phobius"/>
    </source>
</evidence>
<reference evidence="3" key="1">
    <citation type="submission" date="2022-11" db="UniProtKB">
        <authorList>
            <consortium name="WormBaseParasite"/>
        </authorList>
    </citation>
    <scope>IDENTIFICATION</scope>
</reference>
<keyword evidence="1" id="KW-0812">Transmembrane</keyword>
<keyword evidence="1" id="KW-0472">Membrane</keyword>
<evidence type="ECO:0000313" key="3">
    <source>
        <dbReference type="WBParaSite" id="PSU_v2.g8431.t1"/>
    </source>
</evidence>
<feature type="transmembrane region" description="Helical" evidence="1">
    <location>
        <begin position="166"/>
        <end position="184"/>
    </location>
</feature>
<organism evidence="2 3">
    <name type="scientific">Panagrolaimus superbus</name>
    <dbReference type="NCBI Taxonomy" id="310955"/>
    <lineage>
        <taxon>Eukaryota</taxon>
        <taxon>Metazoa</taxon>
        <taxon>Ecdysozoa</taxon>
        <taxon>Nematoda</taxon>
        <taxon>Chromadorea</taxon>
        <taxon>Rhabditida</taxon>
        <taxon>Tylenchina</taxon>
        <taxon>Panagrolaimomorpha</taxon>
        <taxon>Panagrolaimoidea</taxon>
        <taxon>Panagrolaimidae</taxon>
        <taxon>Panagrolaimus</taxon>
    </lineage>
</organism>
<dbReference type="AlphaFoldDB" id="A0A914Z7X5"/>
<proteinExistence type="predicted"/>
<name>A0A914Z7X5_9BILA</name>
<protein>
    <submittedName>
        <fullName evidence="3">Uncharacterized protein</fullName>
    </submittedName>
</protein>
<dbReference type="Gene3D" id="2.60.40.3770">
    <property type="match status" value="1"/>
</dbReference>
<keyword evidence="2" id="KW-1185">Reference proteome</keyword>
<dbReference type="Proteomes" id="UP000887577">
    <property type="component" value="Unplaced"/>
</dbReference>
<keyword evidence="1" id="KW-1133">Transmembrane helix</keyword>
<dbReference type="WBParaSite" id="PSU_v2.g8431.t1">
    <property type="protein sequence ID" value="PSU_v2.g8431.t1"/>
    <property type="gene ID" value="PSU_v2.g8431"/>
</dbReference>
<accession>A0A914Z7X5</accession>